<dbReference type="Pfam" id="PF00116">
    <property type="entry name" value="COX2"/>
    <property type="match status" value="1"/>
</dbReference>
<dbReference type="GO" id="GO:0016020">
    <property type="term" value="C:membrane"/>
    <property type="evidence" value="ECO:0007669"/>
    <property type="project" value="UniProtKB-SubCell"/>
</dbReference>
<organism evidence="21 22">
    <name type="scientific">Caldimonas brevitalea</name>
    <dbReference type="NCBI Taxonomy" id="413882"/>
    <lineage>
        <taxon>Bacteria</taxon>
        <taxon>Pseudomonadati</taxon>
        <taxon>Pseudomonadota</taxon>
        <taxon>Betaproteobacteria</taxon>
        <taxon>Burkholderiales</taxon>
        <taxon>Sphaerotilaceae</taxon>
        <taxon>Caldimonas</taxon>
    </lineage>
</organism>
<keyword evidence="5 17" id="KW-0349">Heme</keyword>
<dbReference type="OrthoDB" id="9773456at2"/>
<dbReference type="SUPFAM" id="SSF49503">
    <property type="entry name" value="Cupredoxins"/>
    <property type="match status" value="1"/>
</dbReference>
<evidence type="ECO:0000256" key="9">
    <source>
        <dbReference type="ARBA" id="ARBA00022982"/>
    </source>
</evidence>
<dbReference type="CDD" id="cd04213">
    <property type="entry name" value="CuRO_CcO_Caa3_II"/>
    <property type="match status" value="1"/>
</dbReference>
<evidence type="ECO:0000313" key="22">
    <source>
        <dbReference type="Proteomes" id="UP000035352"/>
    </source>
</evidence>
<dbReference type="GO" id="GO:0042773">
    <property type="term" value="P:ATP synthesis coupled electron transport"/>
    <property type="evidence" value="ECO:0007669"/>
    <property type="project" value="TreeGrafter"/>
</dbReference>
<evidence type="ECO:0000256" key="14">
    <source>
        <dbReference type="ARBA" id="ARBA00024688"/>
    </source>
</evidence>
<keyword evidence="9" id="KW-0249">Electron transport</keyword>
<evidence type="ECO:0000256" key="2">
    <source>
        <dbReference type="ARBA" id="ARBA00004418"/>
    </source>
</evidence>
<dbReference type="PANTHER" id="PTHR22888:SF9">
    <property type="entry name" value="CYTOCHROME C OXIDASE SUBUNIT 2"/>
    <property type="match status" value="1"/>
</dbReference>
<dbReference type="GO" id="GO:0016491">
    <property type="term" value="F:oxidoreductase activity"/>
    <property type="evidence" value="ECO:0007669"/>
    <property type="project" value="InterPro"/>
</dbReference>
<evidence type="ECO:0000256" key="16">
    <source>
        <dbReference type="ARBA" id="ARBA00047816"/>
    </source>
</evidence>
<dbReference type="InterPro" id="IPR045187">
    <property type="entry name" value="CcO_II"/>
</dbReference>
<dbReference type="PROSITE" id="PS50857">
    <property type="entry name" value="COX2_CUA"/>
    <property type="match status" value="1"/>
</dbReference>
<evidence type="ECO:0000259" key="20">
    <source>
        <dbReference type="PROSITE" id="PS51007"/>
    </source>
</evidence>
<feature type="domain" description="Cytochrome oxidase subunit II copper A binding" evidence="19">
    <location>
        <begin position="93"/>
        <end position="209"/>
    </location>
</feature>
<evidence type="ECO:0000256" key="1">
    <source>
        <dbReference type="ARBA" id="ARBA00004141"/>
    </source>
</evidence>
<dbReference type="InterPro" id="IPR008972">
    <property type="entry name" value="Cupredoxin"/>
</dbReference>
<proteinExistence type="inferred from homology"/>
<dbReference type="InterPro" id="IPR001505">
    <property type="entry name" value="Copper_CuA"/>
</dbReference>
<dbReference type="PROSITE" id="PS51007">
    <property type="entry name" value="CYTC"/>
    <property type="match status" value="1"/>
</dbReference>
<evidence type="ECO:0000256" key="18">
    <source>
        <dbReference type="SAM" id="Phobius"/>
    </source>
</evidence>
<comment type="function">
    <text evidence="14">Subunits I and II form the functional core of the enzyme complex. Electrons originating in cytochrome c are transferred via heme a and Cu(A) to the binuclear center formed by heme a3 and Cu(B).</text>
</comment>
<evidence type="ECO:0000256" key="13">
    <source>
        <dbReference type="ARBA" id="ARBA00023136"/>
    </source>
</evidence>
<comment type="catalytic activity">
    <reaction evidence="16">
        <text>4 Fe(II)-[cytochrome c] + O2 + 8 H(+)(in) = 4 Fe(III)-[cytochrome c] + 2 H2O + 4 H(+)(out)</text>
        <dbReference type="Rhea" id="RHEA:11436"/>
        <dbReference type="Rhea" id="RHEA-COMP:10350"/>
        <dbReference type="Rhea" id="RHEA-COMP:14399"/>
        <dbReference type="ChEBI" id="CHEBI:15377"/>
        <dbReference type="ChEBI" id="CHEBI:15378"/>
        <dbReference type="ChEBI" id="CHEBI:15379"/>
        <dbReference type="ChEBI" id="CHEBI:29033"/>
        <dbReference type="ChEBI" id="CHEBI:29034"/>
        <dbReference type="EC" id="7.1.1.9"/>
    </reaction>
</comment>
<feature type="domain" description="Cytochrome c" evidence="20">
    <location>
        <begin position="220"/>
        <end position="312"/>
    </location>
</feature>
<gene>
    <name evidence="21" type="primary">coxB</name>
    <name evidence="21" type="ORF">AAW51_3353</name>
</gene>
<dbReference type="KEGG" id="pbh:AAW51_3353"/>
<evidence type="ECO:0000256" key="15">
    <source>
        <dbReference type="ARBA" id="ARBA00031399"/>
    </source>
</evidence>
<dbReference type="InterPro" id="IPR009056">
    <property type="entry name" value="Cyt_c-like_dom"/>
</dbReference>
<keyword evidence="6" id="KW-0679">Respiratory chain</keyword>
<evidence type="ECO:0000256" key="3">
    <source>
        <dbReference type="ARBA" id="ARBA00007866"/>
    </source>
</evidence>
<evidence type="ECO:0000256" key="5">
    <source>
        <dbReference type="ARBA" id="ARBA00022617"/>
    </source>
</evidence>
<dbReference type="InterPro" id="IPR036909">
    <property type="entry name" value="Cyt_c-like_dom_sf"/>
</dbReference>
<keyword evidence="8 17" id="KW-0479">Metal-binding</keyword>
<evidence type="ECO:0000313" key="21">
    <source>
        <dbReference type="EMBL" id="AKJ30044.1"/>
    </source>
</evidence>
<keyword evidence="4" id="KW-0813">Transport</keyword>
<evidence type="ECO:0000256" key="11">
    <source>
        <dbReference type="ARBA" id="ARBA00023004"/>
    </source>
</evidence>
<dbReference type="Pfam" id="PF00034">
    <property type="entry name" value="Cytochrom_C"/>
    <property type="match status" value="1"/>
</dbReference>
<dbReference type="RefSeq" id="WP_053013652.1">
    <property type="nucleotide sequence ID" value="NZ_CP011371.1"/>
</dbReference>
<dbReference type="NCBIfam" id="TIGR02866">
    <property type="entry name" value="CoxB"/>
    <property type="match status" value="1"/>
</dbReference>
<dbReference type="GO" id="GO:0004129">
    <property type="term" value="F:cytochrome-c oxidase activity"/>
    <property type="evidence" value="ECO:0007669"/>
    <property type="project" value="UniProtKB-EC"/>
</dbReference>
<dbReference type="GO" id="GO:0042597">
    <property type="term" value="C:periplasmic space"/>
    <property type="evidence" value="ECO:0007669"/>
    <property type="project" value="UniProtKB-SubCell"/>
</dbReference>
<reference evidence="21 22" key="1">
    <citation type="submission" date="2015-05" db="EMBL/GenBank/DDBJ databases">
        <authorList>
            <person name="Tang B."/>
            <person name="Yu Y."/>
        </authorList>
    </citation>
    <scope>NUCLEOTIDE SEQUENCE [LARGE SCALE GENOMIC DNA]</scope>
    <source>
        <strain evidence="21 22">DSM 7029</strain>
    </source>
</reference>
<comment type="similarity">
    <text evidence="3">Belongs to the cytochrome c oxidase subunit 2 family.</text>
</comment>
<keyword evidence="10 18" id="KW-1133">Transmembrane helix</keyword>
<keyword evidence="11 17" id="KW-0408">Iron</keyword>
<dbReference type="EMBL" id="CP011371">
    <property type="protein sequence ID" value="AKJ30044.1"/>
    <property type="molecule type" value="Genomic_DNA"/>
</dbReference>
<feature type="transmembrane region" description="Helical" evidence="18">
    <location>
        <begin position="25"/>
        <end position="47"/>
    </location>
</feature>
<dbReference type="GO" id="GO:0005507">
    <property type="term" value="F:copper ion binding"/>
    <property type="evidence" value="ECO:0007669"/>
    <property type="project" value="InterPro"/>
</dbReference>
<protein>
    <recommendedName>
        <fullName evidence="15">Cytochrome aa3 subunit 2</fullName>
    </recommendedName>
</protein>
<dbReference type="InterPro" id="IPR014222">
    <property type="entry name" value="Cyt_c_oxidase_su2"/>
</dbReference>
<dbReference type="InterPro" id="IPR034236">
    <property type="entry name" value="CuRO_CcO_Caa3_II"/>
</dbReference>
<keyword evidence="22" id="KW-1185">Reference proteome</keyword>
<dbReference type="STRING" id="413882.AAW51_3353"/>
<evidence type="ECO:0000256" key="8">
    <source>
        <dbReference type="ARBA" id="ARBA00022723"/>
    </source>
</evidence>
<accession>A0A0G3BKR0</accession>
<feature type="transmembrane region" description="Helical" evidence="18">
    <location>
        <begin position="59"/>
        <end position="82"/>
    </location>
</feature>
<keyword evidence="12" id="KW-0186">Copper</keyword>
<dbReference type="PATRIC" id="fig|413882.6.peg.3499"/>
<comment type="subcellular location">
    <subcellularLocation>
        <location evidence="1">Membrane</location>
        <topology evidence="1">Multi-pass membrane protein</topology>
    </subcellularLocation>
    <subcellularLocation>
        <location evidence="2">Periplasm</location>
    </subcellularLocation>
</comment>
<dbReference type="PANTHER" id="PTHR22888">
    <property type="entry name" value="CYTOCHROME C OXIDASE, SUBUNIT II"/>
    <property type="match status" value="1"/>
</dbReference>
<keyword evidence="7 18" id="KW-0812">Transmembrane</keyword>
<dbReference type="Proteomes" id="UP000035352">
    <property type="component" value="Chromosome"/>
</dbReference>
<evidence type="ECO:0000256" key="7">
    <source>
        <dbReference type="ARBA" id="ARBA00022692"/>
    </source>
</evidence>
<evidence type="ECO:0000259" key="19">
    <source>
        <dbReference type="PROSITE" id="PS50857"/>
    </source>
</evidence>
<name>A0A0G3BKR0_9BURK</name>
<dbReference type="Gene3D" id="2.60.40.420">
    <property type="entry name" value="Cupredoxins - blue copper proteins"/>
    <property type="match status" value="1"/>
</dbReference>
<dbReference type="PROSITE" id="PS00078">
    <property type="entry name" value="COX2"/>
    <property type="match status" value="1"/>
</dbReference>
<dbReference type="AlphaFoldDB" id="A0A0G3BKR0"/>
<evidence type="ECO:0000256" key="17">
    <source>
        <dbReference type="PROSITE-ProRule" id="PRU00433"/>
    </source>
</evidence>
<keyword evidence="13 18" id="KW-0472">Membrane</keyword>
<evidence type="ECO:0000256" key="6">
    <source>
        <dbReference type="ARBA" id="ARBA00022660"/>
    </source>
</evidence>
<evidence type="ECO:0000256" key="4">
    <source>
        <dbReference type="ARBA" id="ARBA00022448"/>
    </source>
</evidence>
<evidence type="ECO:0000256" key="12">
    <source>
        <dbReference type="ARBA" id="ARBA00023008"/>
    </source>
</evidence>
<evidence type="ECO:0000256" key="10">
    <source>
        <dbReference type="ARBA" id="ARBA00022989"/>
    </source>
</evidence>
<sequence>MTPGAAARASVFRPASEQAAVLAEVSWVLIVLVGVVFILTMAVLAYGLRSRKPAVATGWWVLGGGIAVPVAVLSVLLVYSTWRTERLDRPASVSPLVVSVIGRMWWWEVRYRDPQTGQELTLANELHLPVGQPVQLGLSAVDVIHSFWVPELGGKMDMVPGRVNRLMITARRAGVYRGQCAEYCGEQHARMALLVVVEPREDYERWLARQRAPAAPASSERLQRGLQAFRDSGCAACHTVRGVSDGGGRGPDLTHVGSRLTLGAGVIGNAPGAMAAWITGVQALKPGAHMASFQHLDAPELDALAAYLDHLR</sequence>
<dbReference type="InterPro" id="IPR002429">
    <property type="entry name" value="CcO_II-like_C"/>
</dbReference>
<dbReference type="GO" id="GO:0020037">
    <property type="term" value="F:heme binding"/>
    <property type="evidence" value="ECO:0007669"/>
    <property type="project" value="InterPro"/>
</dbReference>
<dbReference type="SUPFAM" id="SSF46626">
    <property type="entry name" value="Cytochrome c"/>
    <property type="match status" value="1"/>
</dbReference>